<accession>A0A4R9LQP9</accession>
<dbReference type="Proteomes" id="UP000298264">
    <property type="component" value="Unassembled WGS sequence"/>
</dbReference>
<dbReference type="Gene3D" id="1.10.3470.10">
    <property type="entry name" value="ABC transporter involved in vitamin B12 uptake, BtuC"/>
    <property type="match status" value="1"/>
</dbReference>
<keyword evidence="5 7" id="KW-0472">Membrane</keyword>
<evidence type="ECO:0000256" key="6">
    <source>
        <dbReference type="RuleBase" id="RU003943"/>
    </source>
</evidence>
<feature type="transmembrane region" description="Helical" evidence="7">
    <location>
        <begin position="249"/>
        <end position="271"/>
    </location>
</feature>
<keyword evidence="4 7" id="KW-1133">Transmembrane helix</keyword>
<dbReference type="EMBL" id="RQHV01000049">
    <property type="protein sequence ID" value="TGN10082.1"/>
    <property type="molecule type" value="Genomic_DNA"/>
</dbReference>
<name>A0A4R9LQP9_9LEPT</name>
<protein>
    <submittedName>
        <fullName evidence="8">Metal ABC transporter permease</fullName>
    </submittedName>
</protein>
<keyword evidence="6" id="KW-0813">Transport</keyword>
<feature type="transmembrane region" description="Helical" evidence="7">
    <location>
        <begin position="172"/>
        <end position="190"/>
    </location>
</feature>
<feature type="transmembrane region" description="Helical" evidence="7">
    <location>
        <begin position="196"/>
        <end position="213"/>
    </location>
</feature>
<dbReference type="SUPFAM" id="SSF81345">
    <property type="entry name" value="ABC transporter involved in vitamin B12 uptake, BtuC"/>
    <property type="match status" value="1"/>
</dbReference>
<dbReference type="PANTHER" id="PTHR30477:SF0">
    <property type="entry name" value="METAL TRANSPORT SYSTEM MEMBRANE PROTEIN TM_0125-RELATED"/>
    <property type="match status" value="1"/>
</dbReference>
<evidence type="ECO:0000256" key="5">
    <source>
        <dbReference type="ARBA" id="ARBA00023136"/>
    </source>
</evidence>
<evidence type="ECO:0000256" key="4">
    <source>
        <dbReference type="ARBA" id="ARBA00022989"/>
    </source>
</evidence>
<dbReference type="PANTHER" id="PTHR30477">
    <property type="entry name" value="ABC-TRANSPORTER METAL-BINDING PROTEIN"/>
    <property type="match status" value="1"/>
</dbReference>
<comment type="caution">
    <text evidence="8">The sequence shown here is derived from an EMBL/GenBank/DDBJ whole genome shotgun (WGS) entry which is preliminary data.</text>
</comment>
<evidence type="ECO:0000256" key="2">
    <source>
        <dbReference type="ARBA" id="ARBA00008034"/>
    </source>
</evidence>
<feature type="transmembrane region" description="Helical" evidence="7">
    <location>
        <begin position="90"/>
        <end position="110"/>
    </location>
</feature>
<evidence type="ECO:0000256" key="7">
    <source>
        <dbReference type="SAM" id="Phobius"/>
    </source>
</evidence>
<organism evidence="8 9">
    <name type="scientific">Leptospira ilyithenensis</name>
    <dbReference type="NCBI Taxonomy" id="2484901"/>
    <lineage>
        <taxon>Bacteria</taxon>
        <taxon>Pseudomonadati</taxon>
        <taxon>Spirochaetota</taxon>
        <taxon>Spirochaetia</taxon>
        <taxon>Leptospirales</taxon>
        <taxon>Leptospiraceae</taxon>
        <taxon>Leptospira</taxon>
    </lineage>
</organism>
<sequence>MTSVLQNWDLFLPQMILGGILGALLSVLGILLVLRNMTFFGITLSQAVGFSVAFCLFMDWDREIYPILLSCLLIIPIILMRRISHIKEDVILGILFVFFASISQVLLALGGNVQNHLMASYFGDILTSQVKLNSFGIWTAGIAFFIYLAYFRRFLFLSFDRDEYRIQIGNPFFFDILFYLILASAVTVAVNVLGSFYSIAHLLIPVFTLLPFVRSTKILALVSVLFSITGTIAGFFLSLAGFSHLGETIYFPTSSMIIVFMCVFSFLILAVRSLFKRLF</sequence>
<evidence type="ECO:0000313" key="8">
    <source>
        <dbReference type="EMBL" id="TGN10082.1"/>
    </source>
</evidence>
<keyword evidence="3 6" id="KW-0812">Transmembrane</keyword>
<keyword evidence="9" id="KW-1185">Reference proteome</keyword>
<evidence type="ECO:0000256" key="3">
    <source>
        <dbReference type="ARBA" id="ARBA00022692"/>
    </source>
</evidence>
<dbReference type="AlphaFoldDB" id="A0A4R9LQP9"/>
<reference evidence="8" key="1">
    <citation type="journal article" date="2019" name="PLoS Negl. Trop. Dis.">
        <title>Revisiting the worldwide diversity of Leptospira species in the environment.</title>
        <authorList>
            <person name="Vincent A.T."/>
            <person name="Schiettekatte O."/>
            <person name="Bourhy P."/>
            <person name="Veyrier F.J."/>
            <person name="Picardeau M."/>
        </authorList>
    </citation>
    <scope>NUCLEOTIDE SEQUENCE [LARGE SCALE GENOMIC DNA]</scope>
    <source>
        <strain evidence="8">201400974</strain>
    </source>
</reference>
<dbReference type="OrthoDB" id="344998at2"/>
<dbReference type="GO" id="GO:0043190">
    <property type="term" value="C:ATP-binding cassette (ABC) transporter complex"/>
    <property type="evidence" value="ECO:0007669"/>
    <property type="project" value="InterPro"/>
</dbReference>
<feature type="transmembrane region" description="Helical" evidence="7">
    <location>
        <begin position="64"/>
        <end position="83"/>
    </location>
</feature>
<evidence type="ECO:0000313" key="9">
    <source>
        <dbReference type="Proteomes" id="UP000298264"/>
    </source>
</evidence>
<comment type="similarity">
    <text evidence="2 6">Belongs to the ABC-3 integral membrane protein family.</text>
</comment>
<dbReference type="GO" id="GO:0055085">
    <property type="term" value="P:transmembrane transport"/>
    <property type="evidence" value="ECO:0007669"/>
    <property type="project" value="InterPro"/>
</dbReference>
<feature type="transmembrane region" description="Helical" evidence="7">
    <location>
        <begin position="12"/>
        <end position="34"/>
    </location>
</feature>
<dbReference type="InterPro" id="IPR001626">
    <property type="entry name" value="ABC_TroCD"/>
</dbReference>
<dbReference type="InterPro" id="IPR037294">
    <property type="entry name" value="ABC_BtuC-like"/>
</dbReference>
<proteinExistence type="inferred from homology"/>
<evidence type="ECO:0000256" key="1">
    <source>
        <dbReference type="ARBA" id="ARBA00004141"/>
    </source>
</evidence>
<gene>
    <name evidence="8" type="ORF">EHS11_11015</name>
</gene>
<feature type="transmembrane region" description="Helical" evidence="7">
    <location>
        <begin position="220"/>
        <end position="243"/>
    </location>
</feature>
<dbReference type="Pfam" id="PF00950">
    <property type="entry name" value="ABC-3"/>
    <property type="match status" value="1"/>
</dbReference>
<feature type="transmembrane region" description="Helical" evidence="7">
    <location>
        <begin position="39"/>
        <end position="58"/>
    </location>
</feature>
<feature type="transmembrane region" description="Helical" evidence="7">
    <location>
        <begin position="130"/>
        <end position="151"/>
    </location>
</feature>
<comment type="subcellular location">
    <subcellularLocation>
        <location evidence="6">Cell membrane</location>
        <topology evidence="6">Multi-pass membrane protein</topology>
    </subcellularLocation>
    <subcellularLocation>
        <location evidence="1">Membrane</location>
        <topology evidence="1">Multi-pass membrane protein</topology>
    </subcellularLocation>
</comment>